<dbReference type="EMBL" id="BTRK01000006">
    <property type="protein sequence ID" value="GMR60020.1"/>
    <property type="molecule type" value="Genomic_DNA"/>
</dbReference>
<reference evidence="2" key="1">
    <citation type="submission" date="2022-10" db="EMBL/GenBank/DDBJ databases">
        <title>Genome assembly of Pristionchus species.</title>
        <authorList>
            <person name="Yoshida K."/>
            <person name="Sommer R.J."/>
        </authorList>
    </citation>
    <scope>NUCLEOTIDE SEQUENCE [LARGE SCALE GENOMIC DNA]</scope>
    <source>
        <strain evidence="2">RS5460</strain>
    </source>
</reference>
<organism evidence="1 2">
    <name type="scientific">Pristionchus mayeri</name>
    <dbReference type="NCBI Taxonomy" id="1317129"/>
    <lineage>
        <taxon>Eukaryota</taxon>
        <taxon>Metazoa</taxon>
        <taxon>Ecdysozoa</taxon>
        <taxon>Nematoda</taxon>
        <taxon>Chromadorea</taxon>
        <taxon>Rhabditida</taxon>
        <taxon>Rhabditina</taxon>
        <taxon>Diplogasteromorpha</taxon>
        <taxon>Diplogasteroidea</taxon>
        <taxon>Neodiplogasteridae</taxon>
        <taxon>Pristionchus</taxon>
    </lineage>
</organism>
<accession>A0AAN5DCA3</accession>
<dbReference type="Proteomes" id="UP001328107">
    <property type="component" value="Unassembled WGS sequence"/>
</dbReference>
<name>A0AAN5DCA3_9BILA</name>
<feature type="non-terminal residue" evidence="1">
    <location>
        <position position="1"/>
    </location>
</feature>
<dbReference type="AlphaFoldDB" id="A0AAN5DCA3"/>
<feature type="non-terminal residue" evidence="1">
    <location>
        <position position="179"/>
    </location>
</feature>
<gene>
    <name evidence="1" type="ORF">PMAYCL1PPCAC_30215</name>
</gene>
<evidence type="ECO:0000313" key="1">
    <source>
        <dbReference type="EMBL" id="GMR60020.1"/>
    </source>
</evidence>
<keyword evidence="2" id="KW-1185">Reference proteome</keyword>
<protein>
    <submittedName>
        <fullName evidence="1">Uncharacterized protein</fullName>
    </submittedName>
</protein>
<comment type="caution">
    <text evidence="1">The sequence shown here is derived from an EMBL/GenBank/DDBJ whole genome shotgun (WGS) entry which is preliminary data.</text>
</comment>
<proteinExistence type="predicted"/>
<sequence>GEYGSLLVRECIEYAQCTAEAVVERIGNADDMVPVVVVGTNSLRVGVVEEIVMSESRPLRGTNTYTRVLYVDGIIYTDRLLDGFQSILRSRPHSYHEILVLPCSLHILLFPEENDVLEVRNLPALDMTTASLRRGKIRDDIMQSAIIVALLVCTWRDQTPDAHLLKSESQFLRLIRGIY</sequence>
<evidence type="ECO:0000313" key="2">
    <source>
        <dbReference type="Proteomes" id="UP001328107"/>
    </source>
</evidence>